<feature type="chain" id="PRO_5042928833" evidence="1">
    <location>
        <begin position="19"/>
        <end position="171"/>
    </location>
</feature>
<organism evidence="2 3">
    <name type="scientific">Trichocladium antarcticum</name>
    <dbReference type="NCBI Taxonomy" id="1450529"/>
    <lineage>
        <taxon>Eukaryota</taxon>
        <taxon>Fungi</taxon>
        <taxon>Dikarya</taxon>
        <taxon>Ascomycota</taxon>
        <taxon>Pezizomycotina</taxon>
        <taxon>Sordariomycetes</taxon>
        <taxon>Sordariomycetidae</taxon>
        <taxon>Sordariales</taxon>
        <taxon>Chaetomiaceae</taxon>
        <taxon>Trichocladium</taxon>
    </lineage>
</organism>
<dbReference type="Proteomes" id="UP001304895">
    <property type="component" value="Unassembled WGS sequence"/>
</dbReference>
<reference evidence="2" key="1">
    <citation type="journal article" date="2023" name="Mol. Phylogenet. Evol.">
        <title>Genome-scale phylogeny and comparative genomics of the fungal order Sordariales.</title>
        <authorList>
            <person name="Hensen N."/>
            <person name="Bonometti L."/>
            <person name="Westerberg I."/>
            <person name="Brannstrom I.O."/>
            <person name="Guillou S."/>
            <person name="Cros-Aarteil S."/>
            <person name="Calhoun S."/>
            <person name="Haridas S."/>
            <person name="Kuo A."/>
            <person name="Mondo S."/>
            <person name="Pangilinan J."/>
            <person name="Riley R."/>
            <person name="LaButti K."/>
            <person name="Andreopoulos B."/>
            <person name="Lipzen A."/>
            <person name="Chen C."/>
            <person name="Yan M."/>
            <person name="Daum C."/>
            <person name="Ng V."/>
            <person name="Clum A."/>
            <person name="Steindorff A."/>
            <person name="Ohm R.A."/>
            <person name="Martin F."/>
            <person name="Silar P."/>
            <person name="Natvig D.O."/>
            <person name="Lalanne C."/>
            <person name="Gautier V."/>
            <person name="Ament-Velasquez S.L."/>
            <person name="Kruys A."/>
            <person name="Hutchinson M.I."/>
            <person name="Powell A.J."/>
            <person name="Barry K."/>
            <person name="Miller A.N."/>
            <person name="Grigoriev I.V."/>
            <person name="Debuchy R."/>
            <person name="Gladieux P."/>
            <person name="Hiltunen Thoren M."/>
            <person name="Johannesson H."/>
        </authorList>
    </citation>
    <scope>NUCLEOTIDE SEQUENCE</scope>
    <source>
        <strain evidence="2">CBS 123565</strain>
    </source>
</reference>
<gene>
    <name evidence="2" type="ORF">BT67DRAFT_379291</name>
</gene>
<feature type="signal peptide" evidence="1">
    <location>
        <begin position="1"/>
        <end position="18"/>
    </location>
</feature>
<sequence>MRLVTLLAPLAFAASVLADGQAIAGALAKTDTATAKLGAAVSKWRGDLLGALPIVAESTGLLTTVKKGTKTAENSEPLDFDGTLAVAHATQKLTGTVNSTLTALINAKPKFDKLRMSPLIFITLELQKKATNDMSDAIIAKVPEQLQALARDIVAPIAASFEVALDVYHLF</sequence>
<dbReference type="PANTHER" id="PTHR38123:SF6">
    <property type="entry name" value="CELL WALL SERINE-THREONINE-RICH GALACTOMANNOPROTEIN MP1 (AFU_ORTHOLOGUE AFUA_4G03240)"/>
    <property type="match status" value="1"/>
</dbReference>
<dbReference type="EMBL" id="MU853408">
    <property type="protein sequence ID" value="KAK4134439.1"/>
    <property type="molecule type" value="Genomic_DNA"/>
</dbReference>
<keyword evidence="3" id="KW-1185">Reference proteome</keyword>
<accession>A0AAN6ZEF0</accession>
<dbReference type="Gene3D" id="1.20.1280.140">
    <property type="match status" value="1"/>
</dbReference>
<dbReference type="PANTHER" id="PTHR38123">
    <property type="entry name" value="CELL WALL SERINE-THREONINE-RICH GALACTOMANNOPROTEIN MP1 (AFU_ORTHOLOGUE AFUA_4G03240)"/>
    <property type="match status" value="1"/>
</dbReference>
<evidence type="ECO:0000313" key="2">
    <source>
        <dbReference type="EMBL" id="KAK4134439.1"/>
    </source>
</evidence>
<comment type="caution">
    <text evidence="2">The sequence shown here is derived from an EMBL/GenBank/DDBJ whole genome shotgun (WGS) entry which is preliminary data.</text>
</comment>
<dbReference type="AlphaFoldDB" id="A0AAN6ZEF0"/>
<reference evidence="2" key="2">
    <citation type="submission" date="2023-05" db="EMBL/GenBank/DDBJ databases">
        <authorList>
            <consortium name="Lawrence Berkeley National Laboratory"/>
            <person name="Steindorff A."/>
            <person name="Hensen N."/>
            <person name="Bonometti L."/>
            <person name="Westerberg I."/>
            <person name="Brannstrom I.O."/>
            <person name="Guillou S."/>
            <person name="Cros-Aarteil S."/>
            <person name="Calhoun S."/>
            <person name="Haridas S."/>
            <person name="Kuo A."/>
            <person name="Mondo S."/>
            <person name="Pangilinan J."/>
            <person name="Riley R."/>
            <person name="Labutti K."/>
            <person name="Andreopoulos B."/>
            <person name="Lipzen A."/>
            <person name="Chen C."/>
            <person name="Yanf M."/>
            <person name="Daum C."/>
            <person name="Ng V."/>
            <person name="Clum A."/>
            <person name="Ohm R."/>
            <person name="Martin F."/>
            <person name="Silar P."/>
            <person name="Natvig D."/>
            <person name="Lalanne C."/>
            <person name="Gautier V."/>
            <person name="Ament-Velasquez S.L."/>
            <person name="Kruys A."/>
            <person name="Hutchinson M.I."/>
            <person name="Powell A.J."/>
            <person name="Barry K."/>
            <person name="Miller A.N."/>
            <person name="Grigoriev I.V."/>
            <person name="Debuchy R."/>
            <person name="Gladieux P."/>
            <person name="Thoren M.H."/>
            <person name="Johannesson H."/>
        </authorList>
    </citation>
    <scope>NUCLEOTIDE SEQUENCE</scope>
    <source>
        <strain evidence="2">CBS 123565</strain>
    </source>
</reference>
<evidence type="ECO:0000256" key="1">
    <source>
        <dbReference type="SAM" id="SignalP"/>
    </source>
</evidence>
<evidence type="ECO:0000313" key="3">
    <source>
        <dbReference type="Proteomes" id="UP001304895"/>
    </source>
</evidence>
<dbReference type="InterPro" id="IPR021054">
    <property type="entry name" value="Cell_wall_mannoprotein_1"/>
</dbReference>
<dbReference type="GO" id="GO:0005576">
    <property type="term" value="C:extracellular region"/>
    <property type="evidence" value="ECO:0007669"/>
    <property type="project" value="TreeGrafter"/>
</dbReference>
<proteinExistence type="predicted"/>
<dbReference type="Pfam" id="PF12296">
    <property type="entry name" value="HsbA"/>
    <property type="match status" value="1"/>
</dbReference>
<keyword evidence="1" id="KW-0732">Signal</keyword>
<protein>
    <submittedName>
        <fullName evidence="2">Antigenic cell wall galactomannoprotein</fullName>
    </submittedName>
</protein>
<name>A0AAN6ZEF0_9PEZI</name>